<dbReference type="AlphaFoldDB" id="A0A2G9TN58"/>
<dbReference type="GO" id="GO:0009986">
    <property type="term" value="C:cell surface"/>
    <property type="evidence" value="ECO:0007669"/>
    <property type="project" value="InterPro"/>
</dbReference>
<dbReference type="GO" id="GO:0005576">
    <property type="term" value="C:extracellular region"/>
    <property type="evidence" value="ECO:0007669"/>
    <property type="project" value="UniProtKB-SubCell"/>
</dbReference>
<keyword evidence="7" id="KW-1185">Reference proteome</keyword>
<evidence type="ECO:0000313" key="6">
    <source>
        <dbReference type="EMBL" id="PIO58780.1"/>
    </source>
</evidence>
<protein>
    <submittedName>
        <fullName evidence="6">Transthyretin-like family protein</fullName>
    </submittedName>
</protein>
<feature type="chain" id="PRO_5013580717" evidence="5">
    <location>
        <begin position="24"/>
        <end position="135"/>
    </location>
</feature>
<dbReference type="PANTHER" id="PTHR21700:SF30">
    <property type="entry name" value="TRANSTHYRETIN-LIKE FAMILY PROTEIN"/>
    <property type="match status" value="1"/>
</dbReference>
<accession>A0A2G9TN58</accession>
<sequence length="135" mass="15179">MNKDMQSFLLLGVLATYCLPVWAKKQNITVKGVTMCDNMPMQNVHVELYEHDILDPNDLLSETHTNSSGEFNVFGEEDEMGTIEPFVRLTHDCKVSKPGCQRIGNYIVPKDKIDGVYDMSSVALDVVVHGEKEKC</sequence>
<feature type="signal peptide" evidence="5">
    <location>
        <begin position="1"/>
        <end position="23"/>
    </location>
</feature>
<dbReference type="EMBL" id="KZ359898">
    <property type="protein sequence ID" value="PIO58780.1"/>
    <property type="molecule type" value="Genomic_DNA"/>
</dbReference>
<dbReference type="OrthoDB" id="5826894at2759"/>
<dbReference type="Pfam" id="PF01060">
    <property type="entry name" value="TTR-52"/>
    <property type="match status" value="1"/>
</dbReference>
<keyword evidence="4 5" id="KW-0732">Signal</keyword>
<evidence type="ECO:0000256" key="1">
    <source>
        <dbReference type="ARBA" id="ARBA00004613"/>
    </source>
</evidence>
<proteinExistence type="inferred from homology"/>
<keyword evidence="3" id="KW-0964">Secreted</keyword>
<gene>
    <name evidence="6" type="ORF">TELCIR_19777</name>
</gene>
<dbReference type="InterPro" id="IPR038479">
    <property type="entry name" value="Transthyretin-like_sf"/>
</dbReference>
<comment type="subcellular location">
    <subcellularLocation>
        <location evidence="1">Secreted</location>
    </subcellularLocation>
</comment>
<dbReference type="InterPro" id="IPR001534">
    <property type="entry name" value="Transthyretin-like"/>
</dbReference>
<evidence type="ECO:0000256" key="4">
    <source>
        <dbReference type="ARBA" id="ARBA00022729"/>
    </source>
</evidence>
<organism evidence="6 7">
    <name type="scientific">Teladorsagia circumcincta</name>
    <name type="common">Brown stomach worm</name>
    <name type="synonym">Ostertagia circumcincta</name>
    <dbReference type="NCBI Taxonomy" id="45464"/>
    <lineage>
        <taxon>Eukaryota</taxon>
        <taxon>Metazoa</taxon>
        <taxon>Ecdysozoa</taxon>
        <taxon>Nematoda</taxon>
        <taxon>Chromadorea</taxon>
        <taxon>Rhabditida</taxon>
        <taxon>Rhabditina</taxon>
        <taxon>Rhabditomorpha</taxon>
        <taxon>Strongyloidea</taxon>
        <taxon>Trichostrongylidae</taxon>
        <taxon>Teladorsagia</taxon>
    </lineage>
</organism>
<evidence type="ECO:0000256" key="3">
    <source>
        <dbReference type="ARBA" id="ARBA00022525"/>
    </source>
</evidence>
<name>A0A2G9TN58_TELCI</name>
<dbReference type="PANTHER" id="PTHR21700">
    <property type="entry name" value="TRANSTHYRETIN-LIKE FAMILY PROTEIN-RELATED"/>
    <property type="match status" value="1"/>
</dbReference>
<reference evidence="6 7" key="1">
    <citation type="submission" date="2015-09" db="EMBL/GenBank/DDBJ databases">
        <title>Draft genome of the parasitic nematode Teladorsagia circumcincta isolate WARC Sus (inbred).</title>
        <authorList>
            <person name="Mitreva M."/>
        </authorList>
    </citation>
    <scope>NUCLEOTIDE SEQUENCE [LARGE SCALE GENOMIC DNA]</scope>
    <source>
        <strain evidence="6 7">S</strain>
    </source>
</reference>
<comment type="similarity">
    <text evidence="2">Belongs to the nematode transthyretin-like family.</text>
</comment>
<dbReference type="Gene3D" id="2.60.40.3330">
    <property type="match status" value="1"/>
</dbReference>
<evidence type="ECO:0000256" key="2">
    <source>
        <dbReference type="ARBA" id="ARBA00010112"/>
    </source>
</evidence>
<dbReference type="Proteomes" id="UP000230423">
    <property type="component" value="Unassembled WGS sequence"/>
</dbReference>
<evidence type="ECO:0000256" key="5">
    <source>
        <dbReference type="SAM" id="SignalP"/>
    </source>
</evidence>
<evidence type="ECO:0000313" key="7">
    <source>
        <dbReference type="Proteomes" id="UP000230423"/>
    </source>
</evidence>